<dbReference type="EMBL" id="FMKA01000001">
    <property type="protein sequence ID" value="SCP95018.1"/>
    <property type="molecule type" value="Genomic_DNA"/>
</dbReference>
<dbReference type="Proteomes" id="UP000199315">
    <property type="component" value="Unassembled WGS sequence"/>
</dbReference>
<keyword evidence="2" id="KW-1185">Reference proteome</keyword>
<accession>A0A1D3TNT7</accession>
<name>A0A1D3TNT7_9FIRM</name>
<dbReference type="SUPFAM" id="SSF52540">
    <property type="entry name" value="P-loop containing nucleoside triphosphate hydrolases"/>
    <property type="match status" value="1"/>
</dbReference>
<gene>
    <name evidence="1" type="ORF">SAMN05421730_1001244</name>
</gene>
<evidence type="ECO:0000313" key="2">
    <source>
        <dbReference type="Proteomes" id="UP000199315"/>
    </source>
</evidence>
<dbReference type="STRING" id="1619234.SAMN05421730_1001244"/>
<dbReference type="GO" id="GO:0016301">
    <property type="term" value="F:kinase activity"/>
    <property type="evidence" value="ECO:0007669"/>
    <property type="project" value="UniProtKB-KW"/>
</dbReference>
<keyword evidence="1" id="KW-0808">Transferase</keyword>
<reference evidence="1 2" key="1">
    <citation type="submission" date="2016-09" db="EMBL/GenBank/DDBJ databases">
        <authorList>
            <person name="Capua I."/>
            <person name="De Benedictis P."/>
            <person name="Joannis T."/>
            <person name="Lombin L.H."/>
            <person name="Cattoli G."/>
        </authorList>
    </citation>
    <scope>NUCLEOTIDE SEQUENCE [LARGE SCALE GENOMIC DNA]</scope>
    <source>
        <strain evidence="1 2">GluBS11</strain>
    </source>
</reference>
<dbReference type="AlphaFoldDB" id="A0A1D3TNT7"/>
<sequence>MKTSTIITIAREFGSGGKETGQLLAEDYGIKCYDKELLSIAAKESGLAPELFENHDEKPTSSFLYSLVMDTYSLGYGSSAYVDMPINHKVFLAQFEAIKKIATEGPCVIVGRCADYALADFPNCVNIFIHADLPARIERIAKLYDLSEDKAKDLIKKTDKNRESYHNYYSNKKWGEAGEYDLTINTTTVGISGAVKIIEELVRLKEEMPVKEETEKNAE</sequence>
<protein>
    <submittedName>
        <fullName evidence="1">Cytidylate kinase</fullName>
    </submittedName>
</protein>
<proteinExistence type="predicted"/>
<dbReference type="OrthoDB" id="9781180at2"/>
<dbReference type="Pfam" id="PF13189">
    <property type="entry name" value="Cytidylate_kin2"/>
    <property type="match status" value="1"/>
</dbReference>
<evidence type="ECO:0000313" key="1">
    <source>
        <dbReference type="EMBL" id="SCP95018.1"/>
    </source>
</evidence>
<dbReference type="InterPro" id="IPR027417">
    <property type="entry name" value="P-loop_NTPase"/>
</dbReference>
<dbReference type="RefSeq" id="WP_091228919.1">
    <property type="nucleotide sequence ID" value="NZ_FMKA01000001.1"/>
</dbReference>
<keyword evidence="1" id="KW-0418">Kinase</keyword>
<organism evidence="1 2">
    <name type="scientific">Anaerobium acetethylicum</name>
    <dbReference type="NCBI Taxonomy" id="1619234"/>
    <lineage>
        <taxon>Bacteria</taxon>
        <taxon>Bacillati</taxon>
        <taxon>Bacillota</taxon>
        <taxon>Clostridia</taxon>
        <taxon>Lachnospirales</taxon>
        <taxon>Lachnospiraceae</taxon>
        <taxon>Anaerobium</taxon>
    </lineage>
</organism>
<dbReference type="Gene3D" id="3.40.50.300">
    <property type="entry name" value="P-loop containing nucleotide triphosphate hydrolases"/>
    <property type="match status" value="1"/>
</dbReference>